<dbReference type="InterPro" id="IPR001509">
    <property type="entry name" value="Epimerase_deHydtase"/>
</dbReference>
<dbReference type="RefSeq" id="WP_408158387.1">
    <property type="nucleotide sequence ID" value="NZ_JAQQFM010000005.1"/>
</dbReference>
<dbReference type="Proteomes" id="UP001629246">
    <property type="component" value="Unassembled WGS sequence"/>
</dbReference>
<evidence type="ECO:0000256" key="1">
    <source>
        <dbReference type="ARBA" id="ARBA00005125"/>
    </source>
</evidence>
<evidence type="ECO:0000256" key="2">
    <source>
        <dbReference type="ARBA" id="ARBA00007637"/>
    </source>
</evidence>
<keyword evidence="5" id="KW-1185">Reference proteome</keyword>
<evidence type="ECO:0000313" key="5">
    <source>
        <dbReference type="Proteomes" id="UP001629246"/>
    </source>
</evidence>
<accession>A0ABW9A8W6</accession>
<evidence type="ECO:0000313" key="4">
    <source>
        <dbReference type="EMBL" id="MFL9925208.1"/>
    </source>
</evidence>
<evidence type="ECO:0000259" key="3">
    <source>
        <dbReference type="Pfam" id="PF01370"/>
    </source>
</evidence>
<reference evidence="4 5" key="1">
    <citation type="journal article" date="2024" name="Chem. Sci.">
        <title>Discovery of megapolipeptins by genome mining of a Burkholderiales bacteria collection.</title>
        <authorList>
            <person name="Paulo B.S."/>
            <person name="Recchia M.J.J."/>
            <person name="Lee S."/>
            <person name="Fergusson C.H."/>
            <person name="Romanowski S.B."/>
            <person name="Hernandez A."/>
            <person name="Krull N."/>
            <person name="Liu D.Y."/>
            <person name="Cavanagh H."/>
            <person name="Bos A."/>
            <person name="Gray C.A."/>
            <person name="Murphy B.T."/>
            <person name="Linington R.G."/>
            <person name="Eustaquio A.S."/>
        </authorList>
    </citation>
    <scope>NUCLEOTIDE SEQUENCE [LARGE SCALE GENOMIC DNA]</scope>
    <source>
        <strain evidence="4 5">RL21-008-BIB-A</strain>
    </source>
</reference>
<gene>
    <name evidence="4" type="ORF">PQR62_13100</name>
</gene>
<dbReference type="EMBL" id="JAQQFM010000005">
    <property type="protein sequence ID" value="MFL9925208.1"/>
    <property type="molecule type" value="Genomic_DNA"/>
</dbReference>
<comment type="similarity">
    <text evidence="2">Belongs to the NAD(P)-dependent epimerase/dehydratase family.</text>
</comment>
<dbReference type="PANTHER" id="PTHR43000">
    <property type="entry name" value="DTDP-D-GLUCOSE 4,6-DEHYDRATASE-RELATED"/>
    <property type="match status" value="1"/>
</dbReference>
<dbReference type="InterPro" id="IPR036291">
    <property type="entry name" value="NAD(P)-bd_dom_sf"/>
</dbReference>
<sequence>MKCLVTGGAGFIGSHLSALLIAEGHEVLALDNLASGRLKNLEALAGNPRFSFVQADIRDAAALAPAFKGVDWVFHLAGLADIVPSIDMPGEYYSTNVTGTFNVLECARSNQVKRLVYAASSSSYGIPDIYPTAESAPIRPQYPYALTKYMGEELVLQWAQVYKLPTVSLRLFNVYGTRSRTSGAYGAVFGVFLAQILKGRPLTVVGDGKQTRDFTYVTDVARAFLSAASSDISGEAMNVGSGNHYSVNRLVELLGGAVEYIPKRPGEPDCTFADTGKIERLLGWRAKVSFEEGVATMMASVNDWKDAPVWDPASIDKATKVWFQYLGNEGK</sequence>
<comment type="pathway">
    <text evidence="1">Bacterial outer membrane biogenesis; LPS O-antigen biosynthesis.</text>
</comment>
<feature type="domain" description="NAD-dependent epimerase/dehydratase" evidence="3">
    <location>
        <begin position="4"/>
        <end position="240"/>
    </location>
</feature>
<comment type="caution">
    <text evidence="4">The sequence shown here is derived from an EMBL/GenBank/DDBJ whole genome shotgun (WGS) entry which is preliminary data.</text>
</comment>
<dbReference type="SUPFAM" id="SSF51735">
    <property type="entry name" value="NAD(P)-binding Rossmann-fold domains"/>
    <property type="match status" value="1"/>
</dbReference>
<dbReference type="Gene3D" id="3.40.50.720">
    <property type="entry name" value="NAD(P)-binding Rossmann-like Domain"/>
    <property type="match status" value="1"/>
</dbReference>
<protein>
    <submittedName>
        <fullName evidence="4">SDR family oxidoreductase</fullName>
    </submittedName>
</protein>
<dbReference type="Gene3D" id="3.90.25.10">
    <property type="entry name" value="UDP-galactose 4-epimerase, domain 1"/>
    <property type="match status" value="1"/>
</dbReference>
<name>A0ABW9A8W6_9BURK</name>
<dbReference type="CDD" id="cd05256">
    <property type="entry name" value="UDP_AE_SDR_e"/>
    <property type="match status" value="1"/>
</dbReference>
<organism evidence="4 5">
    <name type="scientific">Herbaspirillum lusitanum</name>
    <dbReference type="NCBI Taxonomy" id="213312"/>
    <lineage>
        <taxon>Bacteria</taxon>
        <taxon>Pseudomonadati</taxon>
        <taxon>Pseudomonadota</taxon>
        <taxon>Betaproteobacteria</taxon>
        <taxon>Burkholderiales</taxon>
        <taxon>Oxalobacteraceae</taxon>
        <taxon>Herbaspirillum</taxon>
    </lineage>
</organism>
<dbReference type="Pfam" id="PF01370">
    <property type="entry name" value="Epimerase"/>
    <property type="match status" value="1"/>
</dbReference>
<proteinExistence type="inferred from homology"/>